<evidence type="ECO:0000256" key="1">
    <source>
        <dbReference type="SAM" id="Phobius"/>
    </source>
</evidence>
<dbReference type="Proteomes" id="UP001164746">
    <property type="component" value="Chromosome 7"/>
</dbReference>
<feature type="transmembrane region" description="Helical" evidence="1">
    <location>
        <begin position="115"/>
        <end position="134"/>
    </location>
</feature>
<organism evidence="2 3">
    <name type="scientific">Mya arenaria</name>
    <name type="common">Soft-shell clam</name>
    <dbReference type="NCBI Taxonomy" id="6604"/>
    <lineage>
        <taxon>Eukaryota</taxon>
        <taxon>Metazoa</taxon>
        <taxon>Spiralia</taxon>
        <taxon>Lophotrochozoa</taxon>
        <taxon>Mollusca</taxon>
        <taxon>Bivalvia</taxon>
        <taxon>Autobranchia</taxon>
        <taxon>Heteroconchia</taxon>
        <taxon>Euheterodonta</taxon>
        <taxon>Imparidentia</taxon>
        <taxon>Neoheterodontei</taxon>
        <taxon>Myida</taxon>
        <taxon>Myoidea</taxon>
        <taxon>Myidae</taxon>
        <taxon>Mya</taxon>
    </lineage>
</organism>
<name>A0ABY7EP58_MYAAR</name>
<evidence type="ECO:0000313" key="2">
    <source>
        <dbReference type="EMBL" id="WAR10734.1"/>
    </source>
</evidence>
<accession>A0ABY7EP58</accession>
<reference evidence="2" key="1">
    <citation type="submission" date="2022-11" db="EMBL/GenBank/DDBJ databases">
        <title>Centuries of genome instability and evolution in soft-shell clam transmissible cancer (bioRxiv).</title>
        <authorList>
            <person name="Hart S.F.M."/>
            <person name="Yonemitsu M.A."/>
            <person name="Giersch R.M."/>
            <person name="Beal B.F."/>
            <person name="Arriagada G."/>
            <person name="Davis B.W."/>
            <person name="Ostrander E.A."/>
            <person name="Goff S.P."/>
            <person name="Metzger M.J."/>
        </authorList>
    </citation>
    <scope>NUCLEOTIDE SEQUENCE</scope>
    <source>
        <strain evidence="2">MELC-2E11</strain>
        <tissue evidence="2">Siphon/mantle</tissue>
    </source>
</reference>
<keyword evidence="1" id="KW-1133">Transmembrane helix</keyword>
<keyword evidence="1" id="KW-0812">Transmembrane</keyword>
<gene>
    <name evidence="2" type="ORF">MAR_035810</name>
</gene>
<evidence type="ECO:0000313" key="3">
    <source>
        <dbReference type="Proteomes" id="UP001164746"/>
    </source>
</evidence>
<sequence length="139" mass="16282">MTSDAYWQNVVQTKRQMSFAVKKPMMWIAIDTTIGMLTASVMSKRQVVDSIKPLEREHYATKRQAVLTDLEGQYAKMFNTESLNRKSHEKCLQRCCSSFYAKTCKTYRNEKGCCWTDFILLFPAFIIIICNLFWSKDCF</sequence>
<protein>
    <submittedName>
        <fullName evidence="2">Uncharacterized protein</fullName>
    </submittedName>
</protein>
<keyword evidence="1" id="KW-0472">Membrane</keyword>
<proteinExistence type="predicted"/>
<keyword evidence="3" id="KW-1185">Reference proteome</keyword>
<dbReference type="EMBL" id="CP111018">
    <property type="protein sequence ID" value="WAR10734.1"/>
    <property type="molecule type" value="Genomic_DNA"/>
</dbReference>